<dbReference type="InterPro" id="IPR010963">
    <property type="entry name" value="PHA_synth_I"/>
</dbReference>
<feature type="domain" description="AB hydrolase-1" evidence="5">
    <location>
        <begin position="286"/>
        <end position="527"/>
    </location>
</feature>
<dbReference type="InterPro" id="IPR029058">
    <property type="entry name" value="AB_hydrolase_fold"/>
</dbReference>
<sequence>MSNEQENPLLQYIFNNPEEFARNLTKIAENSGKALAAYLEPRESGRVQDETPEELSLAVKTLAQVGEYWMKDPARAIEAQTRLWTGYMHVWNNTLKRMAGEDSAPTITPAPGDKRFRDAEWEENQFFDFVKQMYLQTTQWAEHLVEGATDVDEHTRHKAAFYVRQITNAMAPSNFILTNPELLRETMTSNGENLVKGMEMLAEDIKAGNGEVKLRQSDPSSFEIGKNVANTPGKVIAQNDVCQLIQYEPQTEQVYKRPILVVPPWINKYYILDLNEEKSFIRWMVEQGHTVFVISWVNPDERQSQKSFEHYMQEGIFMALDTIQKTTQQSTVNAIGYCVGGTLLAIALAYMAKTGQKDRVATVTFLTTQVDFVHSGDLRVFVDEEQIKLLEDRMNKQGYLDGSKMATAFNMLRSNDLIWPYVINNYIRGKEPFPFDLLFWNSDATRLPAANHSFYLRNCYLTNNLAKGELEIDGIKIDLKDVEIPVYNLATREDHIAPAISVLEGSHCFGGPVEYVLAGSGHIAGVVNPPHKNKYQYWTNDGLHRDINDWLNTAEEHPGSWWPHWQEWITDKDNTLVKARKPGARRVKILEDAPGSYVKVRL</sequence>
<keyword evidence="3" id="KW-0808">Transferase</keyword>
<evidence type="ECO:0000256" key="1">
    <source>
        <dbReference type="ARBA" id="ARBA00004496"/>
    </source>
</evidence>
<dbReference type="InterPro" id="IPR000073">
    <property type="entry name" value="AB_hydrolase_1"/>
</dbReference>
<evidence type="ECO:0000313" key="8">
    <source>
        <dbReference type="Proteomes" id="UP000185783"/>
    </source>
</evidence>
<dbReference type="EMBL" id="LVVZ01000019">
    <property type="protein sequence ID" value="OKL43623.1"/>
    <property type="molecule type" value="Genomic_DNA"/>
</dbReference>
<evidence type="ECO:0000256" key="2">
    <source>
        <dbReference type="ARBA" id="ARBA00022490"/>
    </source>
</evidence>
<dbReference type="Proteomes" id="UP000185783">
    <property type="component" value="Unassembled WGS sequence"/>
</dbReference>
<dbReference type="STRING" id="197461.A3843_13450"/>
<organism evidence="7 8">
    <name type="scientific">Pseudovibrio exalbescens</name>
    <dbReference type="NCBI Taxonomy" id="197461"/>
    <lineage>
        <taxon>Bacteria</taxon>
        <taxon>Pseudomonadati</taxon>
        <taxon>Pseudomonadota</taxon>
        <taxon>Alphaproteobacteria</taxon>
        <taxon>Hyphomicrobiales</taxon>
        <taxon>Stappiaceae</taxon>
        <taxon>Pseudovibrio</taxon>
    </lineage>
</organism>
<evidence type="ECO:0000259" key="6">
    <source>
        <dbReference type="Pfam" id="PF07167"/>
    </source>
</evidence>
<dbReference type="InterPro" id="IPR010941">
    <property type="entry name" value="PhaC_N"/>
</dbReference>
<reference evidence="7 8" key="1">
    <citation type="submission" date="2016-03" db="EMBL/GenBank/DDBJ databases">
        <title>Genome sequence of Nesiotobacter sp. nov., a moderately halophilic alphaproteobacterium isolated from the Yellow Sea, China.</title>
        <authorList>
            <person name="Zhang G."/>
            <person name="Zhang R."/>
        </authorList>
    </citation>
    <scope>NUCLEOTIDE SEQUENCE [LARGE SCALE GENOMIC DNA]</scope>
    <source>
        <strain evidence="7 8">WB1-6</strain>
    </source>
</reference>
<name>A0A1U7JFV7_9HYPH</name>
<dbReference type="Pfam" id="PF07167">
    <property type="entry name" value="PhaC_N"/>
    <property type="match status" value="1"/>
</dbReference>
<dbReference type="PANTHER" id="PTHR36837:SF5">
    <property type="entry name" value="POLY-3-HYDROXYBUTYRATE SYNTHASE"/>
    <property type="match status" value="1"/>
</dbReference>
<dbReference type="NCBIfam" id="TIGR01838">
    <property type="entry name" value="PHA_synth_I"/>
    <property type="match status" value="1"/>
</dbReference>
<dbReference type="Pfam" id="PF00561">
    <property type="entry name" value="Abhydrolase_1"/>
    <property type="match status" value="1"/>
</dbReference>
<dbReference type="InterPro" id="IPR051321">
    <property type="entry name" value="PHA/PHB_synthase"/>
</dbReference>
<evidence type="ECO:0000313" key="7">
    <source>
        <dbReference type="EMBL" id="OKL43623.1"/>
    </source>
</evidence>
<feature type="domain" description="Poly-beta-hydroxybutyrate polymerase N-terminal" evidence="6">
    <location>
        <begin position="113"/>
        <end position="284"/>
    </location>
</feature>
<dbReference type="AlphaFoldDB" id="A0A1U7JFV7"/>
<comment type="subcellular location">
    <subcellularLocation>
        <location evidence="1">Cytoplasm</location>
    </subcellularLocation>
</comment>
<dbReference type="GO" id="GO:0042619">
    <property type="term" value="P:poly-hydroxybutyrate biosynthetic process"/>
    <property type="evidence" value="ECO:0007669"/>
    <property type="project" value="InterPro"/>
</dbReference>
<dbReference type="RefSeq" id="WP_028480828.1">
    <property type="nucleotide sequence ID" value="NZ_LVVZ01000019.1"/>
</dbReference>
<evidence type="ECO:0000256" key="3">
    <source>
        <dbReference type="ARBA" id="ARBA00022679"/>
    </source>
</evidence>
<evidence type="ECO:0000259" key="5">
    <source>
        <dbReference type="Pfam" id="PF00561"/>
    </source>
</evidence>
<dbReference type="PANTHER" id="PTHR36837">
    <property type="entry name" value="POLY(3-HYDROXYALKANOATE) POLYMERASE SUBUNIT PHAC"/>
    <property type="match status" value="1"/>
</dbReference>
<dbReference type="SUPFAM" id="SSF53474">
    <property type="entry name" value="alpha/beta-Hydrolases"/>
    <property type="match status" value="1"/>
</dbReference>
<evidence type="ECO:0000256" key="4">
    <source>
        <dbReference type="ARBA" id="ARBA00023315"/>
    </source>
</evidence>
<gene>
    <name evidence="7" type="ORF">A3843_13450</name>
</gene>
<dbReference type="GO" id="GO:0005737">
    <property type="term" value="C:cytoplasm"/>
    <property type="evidence" value="ECO:0007669"/>
    <property type="project" value="UniProtKB-SubCell"/>
</dbReference>
<dbReference type="GO" id="GO:0016746">
    <property type="term" value="F:acyltransferase activity"/>
    <property type="evidence" value="ECO:0007669"/>
    <property type="project" value="UniProtKB-KW"/>
</dbReference>
<proteinExistence type="predicted"/>
<accession>A0A1U7JFV7</accession>
<keyword evidence="2" id="KW-0963">Cytoplasm</keyword>
<keyword evidence="4" id="KW-0012">Acyltransferase</keyword>
<keyword evidence="8" id="KW-1185">Reference proteome</keyword>
<comment type="caution">
    <text evidence="7">The sequence shown here is derived from an EMBL/GenBank/DDBJ whole genome shotgun (WGS) entry which is preliminary data.</text>
</comment>
<dbReference type="Gene3D" id="3.40.50.1820">
    <property type="entry name" value="alpha/beta hydrolase"/>
    <property type="match status" value="1"/>
</dbReference>
<protein>
    <submittedName>
        <fullName evidence="7">Class I poly(R)-hydroxyalkanoic acid synthase</fullName>
    </submittedName>
</protein>